<accession>A0AAW2F3W0</accession>
<sequence length="212" mass="22905">MWSLGKLYRGPSVTTAAAATVVAPPAAPAAPFSLYPPPPPGPPPAFSLAAFHSVRFLGATPSGVGPLATTTGVAYRRRRRRSTAIPSRLAGSLSLSTTHLPRRSFPASPPSPTPRRRGGHPPPPGDVSASPASPSSPPVSALLSFSVSILSRPSFFPPTFHPRACVLFSDDRRVVNFVLQLPARRNFDSIHRHARLFLFTRRPRLRFKFMIF</sequence>
<gene>
    <name evidence="2" type="ORF">PUN28_014451</name>
</gene>
<reference evidence="2 3" key="1">
    <citation type="submission" date="2023-03" db="EMBL/GenBank/DDBJ databases">
        <title>High recombination rates correlate with genetic variation in Cardiocondyla obscurior ants.</title>
        <authorList>
            <person name="Errbii M."/>
        </authorList>
    </citation>
    <scope>NUCLEOTIDE SEQUENCE [LARGE SCALE GENOMIC DNA]</scope>
    <source>
        <strain evidence="2">Alpha-2009</strain>
        <tissue evidence="2">Whole body</tissue>
    </source>
</reference>
<feature type="region of interest" description="Disordered" evidence="1">
    <location>
        <begin position="67"/>
        <end position="135"/>
    </location>
</feature>
<keyword evidence="3" id="KW-1185">Reference proteome</keyword>
<dbReference type="AlphaFoldDB" id="A0AAW2F3W0"/>
<name>A0AAW2F3W0_9HYME</name>
<dbReference type="EMBL" id="JADYXP020000015">
    <property type="protein sequence ID" value="KAL0109376.1"/>
    <property type="molecule type" value="Genomic_DNA"/>
</dbReference>
<organism evidence="2 3">
    <name type="scientific">Cardiocondyla obscurior</name>
    <dbReference type="NCBI Taxonomy" id="286306"/>
    <lineage>
        <taxon>Eukaryota</taxon>
        <taxon>Metazoa</taxon>
        <taxon>Ecdysozoa</taxon>
        <taxon>Arthropoda</taxon>
        <taxon>Hexapoda</taxon>
        <taxon>Insecta</taxon>
        <taxon>Pterygota</taxon>
        <taxon>Neoptera</taxon>
        <taxon>Endopterygota</taxon>
        <taxon>Hymenoptera</taxon>
        <taxon>Apocrita</taxon>
        <taxon>Aculeata</taxon>
        <taxon>Formicoidea</taxon>
        <taxon>Formicidae</taxon>
        <taxon>Myrmicinae</taxon>
        <taxon>Cardiocondyla</taxon>
    </lineage>
</organism>
<comment type="caution">
    <text evidence="2">The sequence shown here is derived from an EMBL/GenBank/DDBJ whole genome shotgun (WGS) entry which is preliminary data.</text>
</comment>
<evidence type="ECO:0000313" key="2">
    <source>
        <dbReference type="EMBL" id="KAL0109376.1"/>
    </source>
</evidence>
<evidence type="ECO:0000256" key="1">
    <source>
        <dbReference type="SAM" id="MobiDB-lite"/>
    </source>
</evidence>
<protein>
    <submittedName>
        <fullName evidence="2">Uncharacterized protein</fullName>
    </submittedName>
</protein>
<proteinExistence type="predicted"/>
<evidence type="ECO:0000313" key="3">
    <source>
        <dbReference type="Proteomes" id="UP001430953"/>
    </source>
</evidence>
<dbReference type="Proteomes" id="UP001430953">
    <property type="component" value="Unassembled WGS sequence"/>
</dbReference>
<feature type="compositionally biased region" description="Low complexity" evidence="1">
    <location>
        <begin position="126"/>
        <end position="135"/>
    </location>
</feature>